<feature type="domain" description="DUF418" evidence="2">
    <location>
        <begin position="219"/>
        <end position="375"/>
    </location>
</feature>
<dbReference type="OrthoDB" id="9807744at2"/>
<evidence type="ECO:0000313" key="4">
    <source>
        <dbReference type="Proteomes" id="UP000199651"/>
    </source>
</evidence>
<keyword evidence="1" id="KW-0472">Membrane</keyword>
<feature type="transmembrane region" description="Helical" evidence="1">
    <location>
        <begin position="112"/>
        <end position="130"/>
    </location>
</feature>
<dbReference type="InterPro" id="IPR052529">
    <property type="entry name" value="Bact_Transport_Assoc"/>
</dbReference>
<organism evidence="3 4">
    <name type="scientific">Actinokineospora alba</name>
    <dbReference type="NCBI Taxonomy" id="504798"/>
    <lineage>
        <taxon>Bacteria</taxon>
        <taxon>Bacillati</taxon>
        <taxon>Actinomycetota</taxon>
        <taxon>Actinomycetes</taxon>
        <taxon>Pseudonocardiales</taxon>
        <taxon>Pseudonocardiaceae</taxon>
        <taxon>Actinokineospora</taxon>
    </lineage>
</organism>
<keyword evidence="4" id="KW-1185">Reference proteome</keyword>
<feature type="transmembrane region" description="Helical" evidence="1">
    <location>
        <begin position="336"/>
        <end position="357"/>
    </location>
</feature>
<dbReference type="PANTHER" id="PTHR30590:SF2">
    <property type="entry name" value="INNER MEMBRANE PROTEIN"/>
    <property type="match status" value="1"/>
</dbReference>
<evidence type="ECO:0000259" key="2">
    <source>
        <dbReference type="Pfam" id="PF04235"/>
    </source>
</evidence>
<dbReference type="AlphaFoldDB" id="A0A1H0I7Y4"/>
<sequence length="387" mass="41263">MSAPHRIARVDALRGFALFGILAVNVWAFATGYYASGIADPAGHPVIQLIVSTLFETKFYLLFSFLFGYSFTLQLDSAARADVAFVPRIIRRQLGLAAIGVAHAVLLFHGDILTAYAVLGMVLLALRGLSSPRAVRVAIGLVLIAGTAWTLLGVLDLFTHSQVDAAAVSTRVADSVAGFRGTPETVVAEHLRQLPGTLVVVLLVQAPSALAMFLLGFAAGRERVLAEPERHRALWSWLLRAGLPVGLTGAAFYGYVATYHPGSPVETLAIGVGMLTAPLLTGGYVALLLRLCETRAVAVFAPAGRLALTNYVAQSAVLSVVFLGYGLGLIGRLPAPAVVCVTIALYAAQLAVSAWWVRRHRYGPLEWLLRAATLGRGPRRIRRALLP</sequence>
<feature type="transmembrane region" description="Helical" evidence="1">
    <location>
        <begin position="198"/>
        <end position="217"/>
    </location>
</feature>
<accession>A0A1H0I7Y4</accession>
<keyword evidence="1" id="KW-0812">Transmembrane</keyword>
<feature type="transmembrane region" description="Helical" evidence="1">
    <location>
        <begin position="89"/>
        <end position="106"/>
    </location>
</feature>
<dbReference type="STRING" id="504798.SAMN05421871_108148"/>
<feature type="transmembrane region" description="Helical" evidence="1">
    <location>
        <begin position="137"/>
        <end position="155"/>
    </location>
</feature>
<dbReference type="InterPro" id="IPR007349">
    <property type="entry name" value="DUF418"/>
</dbReference>
<proteinExistence type="predicted"/>
<feature type="transmembrane region" description="Helical" evidence="1">
    <location>
        <begin position="237"/>
        <end position="256"/>
    </location>
</feature>
<feature type="transmembrane region" description="Helical" evidence="1">
    <location>
        <begin position="46"/>
        <end position="69"/>
    </location>
</feature>
<evidence type="ECO:0000313" key="3">
    <source>
        <dbReference type="EMBL" id="SDO27473.1"/>
    </source>
</evidence>
<reference evidence="4" key="1">
    <citation type="submission" date="2016-10" db="EMBL/GenBank/DDBJ databases">
        <authorList>
            <person name="Varghese N."/>
            <person name="Submissions S."/>
        </authorList>
    </citation>
    <scope>NUCLEOTIDE SEQUENCE [LARGE SCALE GENOMIC DNA]</scope>
    <source>
        <strain evidence="4">IBRC-M 10655</strain>
    </source>
</reference>
<feature type="transmembrane region" description="Helical" evidence="1">
    <location>
        <begin position="310"/>
        <end position="330"/>
    </location>
</feature>
<dbReference type="EMBL" id="FNJB01000002">
    <property type="protein sequence ID" value="SDO27473.1"/>
    <property type="molecule type" value="Genomic_DNA"/>
</dbReference>
<dbReference type="Proteomes" id="UP000199651">
    <property type="component" value="Unassembled WGS sequence"/>
</dbReference>
<evidence type="ECO:0000256" key="1">
    <source>
        <dbReference type="SAM" id="Phobius"/>
    </source>
</evidence>
<protein>
    <recommendedName>
        <fullName evidence="2">DUF418 domain-containing protein</fullName>
    </recommendedName>
</protein>
<feature type="transmembrane region" description="Helical" evidence="1">
    <location>
        <begin position="12"/>
        <end position="34"/>
    </location>
</feature>
<name>A0A1H0I7Y4_9PSEU</name>
<keyword evidence="1" id="KW-1133">Transmembrane helix</keyword>
<dbReference type="PANTHER" id="PTHR30590">
    <property type="entry name" value="INNER MEMBRANE PROTEIN"/>
    <property type="match status" value="1"/>
</dbReference>
<gene>
    <name evidence="3" type="ORF">SAMN05192558_102449</name>
</gene>
<dbReference type="Pfam" id="PF04235">
    <property type="entry name" value="DUF418"/>
    <property type="match status" value="1"/>
</dbReference>
<dbReference type="RefSeq" id="WP_091371428.1">
    <property type="nucleotide sequence ID" value="NZ_FNDV01000008.1"/>
</dbReference>
<feature type="transmembrane region" description="Helical" evidence="1">
    <location>
        <begin position="268"/>
        <end position="289"/>
    </location>
</feature>